<dbReference type="PANTHER" id="PTHR39418">
    <property type="entry name" value="DEHYDROGENASE-RELATED"/>
    <property type="match status" value="1"/>
</dbReference>
<organism evidence="6 7">
    <name type="scientific">Granulicella aggregans</name>
    <dbReference type="NCBI Taxonomy" id="474949"/>
    <lineage>
        <taxon>Bacteria</taxon>
        <taxon>Pseudomonadati</taxon>
        <taxon>Acidobacteriota</taxon>
        <taxon>Terriglobia</taxon>
        <taxon>Terriglobales</taxon>
        <taxon>Acidobacteriaceae</taxon>
        <taxon>Granulicella</taxon>
    </lineage>
</organism>
<dbReference type="PANTHER" id="PTHR39418:SF1">
    <property type="entry name" value="DEHYDROGENASE"/>
    <property type="match status" value="1"/>
</dbReference>
<evidence type="ECO:0000313" key="7">
    <source>
        <dbReference type="Proteomes" id="UP000540989"/>
    </source>
</evidence>
<protein>
    <submittedName>
        <fullName evidence="6">Formylmethanofuran dehydrogenase subunit E</fullName>
        <ecNumber evidence="6">1.2.7.12</ecNumber>
    </submittedName>
</protein>
<dbReference type="InterPro" id="IPR000962">
    <property type="entry name" value="Znf_DskA_TraR"/>
</dbReference>
<reference evidence="6 7" key="1">
    <citation type="submission" date="2020-08" db="EMBL/GenBank/DDBJ databases">
        <title>Genomic Encyclopedia of Type Strains, Phase IV (KMG-V): Genome sequencing to study the core and pangenomes of soil and plant-associated prokaryotes.</title>
        <authorList>
            <person name="Whitman W."/>
        </authorList>
    </citation>
    <scope>NUCLEOTIDE SEQUENCE [LARGE SCALE GENOMIC DNA]</scope>
    <source>
        <strain evidence="6 7">M8UP14</strain>
    </source>
</reference>
<keyword evidence="2" id="KW-0863">Zinc-finger</keyword>
<dbReference type="Pfam" id="PF01258">
    <property type="entry name" value="zf-dskA_traR"/>
    <property type="match status" value="1"/>
</dbReference>
<evidence type="ECO:0000313" key="6">
    <source>
        <dbReference type="EMBL" id="MBB5058542.1"/>
    </source>
</evidence>
<keyword evidence="7" id="KW-1185">Reference proteome</keyword>
<dbReference type="GO" id="GO:0008270">
    <property type="term" value="F:zinc ion binding"/>
    <property type="evidence" value="ECO:0007669"/>
    <property type="project" value="UniProtKB-KW"/>
</dbReference>
<keyword evidence="6" id="KW-0560">Oxidoreductase</keyword>
<keyword evidence="3" id="KW-0862">Zinc</keyword>
<evidence type="ECO:0000259" key="4">
    <source>
        <dbReference type="Pfam" id="PF01258"/>
    </source>
</evidence>
<dbReference type="EMBL" id="JACHIP010000004">
    <property type="protein sequence ID" value="MBB5058542.1"/>
    <property type="molecule type" value="Genomic_DNA"/>
</dbReference>
<dbReference type="GO" id="GO:0018493">
    <property type="term" value="F:formylmethanofuran dehydrogenase activity"/>
    <property type="evidence" value="ECO:0007669"/>
    <property type="project" value="UniProtKB-EC"/>
</dbReference>
<gene>
    <name evidence="6" type="ORF">HDF16_003256</name>
</gene>
<keyword evidence="1" id="KW-0479">Metal-binding</keyword>
<comment type="caution">
    <text evidence="6">The sequence shown here is derived from an EMBL/GenBank/DDBJ whole genome shotgun (WGS) entry which is preliminary data.</text>
</comment>
<accession>A0A7W7ZEY0</accession>
<feature type="domain" description="Formylmethanofuran dehydrogenase subunit E" evidence="5">
    <location>
        <begin position="15"/>
        <end position="141"/>
    </location>
</feature>
<proteinExistence type="predicted"/>
<feature type="domain" description="Zinc finger DksA/TraR C4-type" evidence="4">
    <location>
        <begin position="163"/>
        <end position="193"/>
    </location>
</feature>
<dbReference type="InterPro" id="IPR053194">
    <property type="entry name" value="tRNA_methyltr_O"/>
</dbReference>
<dbReference type="Proteomes" id="UP000540989">
    <property type="component" value="Unassembled WGS sequence"/>
</dbReference>
<dbReference type="AlphaFoldDB" id="A0A7W7ZEY0"/>
<sequence>MQPFEDLLTAAEIAHGHLCAGQILGVRMAMLGCARLGIEDPKGADRKRLVTFVEIDRCATDAIAVVTGCRLGKRALKFRDWGKMAATFIDLKPADGSPQRAIRIAALESSKQRARELYPDIADKNEQQMRAYREMSEADLFSEQWVTVPLHPREMPGYKSQRIACSVCGEGINYDREVLVETEILCHGCAHPESRYYQPIA</sequence>
<dbReference type="SUPFAM" id="SSF143555">
    <property type="entry name" value="FwdE-like"/>
    <property type="match status" value="1"/>
</dbReference>
<dbReference type="InterPro" id="IPR003814">
    <property type="entry name" value="FmdEsu_dom"/>
</dbReference>
<dbReference type="Gene3D" id="3.30.1330.130">
    <property type="match status" value="1"/>
</dbReference>
<evidence type="ECO:0000256" key="3">
    <source>
        <dbReference type="ARBA" id="ARBA00022833"/>
    </source>
</evidence>
<dbReference type="EC" id="1.2.7.12" evidence="6"/>
<evidence type="ECO:0000256" key="1">
    <source>
        <dbReference type="ARBA" id="ARBA00022723"/>
    </source>
</evidence>
<dbReference type="RefSeq" id="WP_184218286.1">
    <property type="nucleotide sequence ID" value="NZ_JACHIP010000004.1"/>
</dbReference>
<evidence type="ECO:0000259" key="5">
    <source>
        <dbReference type="Pfam" id="PF02663"/>
    </source>
</evidence>
<name>A0A7W7ZEY0_9BACT</name>
<dbReference type="Pfam" id="PF02663">
    <property type="entry name" value="FmdE"/>
    <property type="match status" value="1"/>
</dbReference>
<evidence type="ECO:0000256" key="2">
    <source>
        <dbReference type="ARBA" id="ARBA00022771"/>
    </source>
</evidence>